<proteinExistence type="predicted"/>
<accession>A0A8S5NX79</accession>
<organism evidence="1">
    <name type="scientific">Siphoviridae sp. ctTnV63</name>
    <dbReference type="NCBI Taxonomy" id="2825523"/>
    <lineage>
        <taxon>Viruses</taxon>
        <taxon>Duplodnaviria</taxon>
        <taxon>Heunggongvirae</taxon>
        <taxon>Uroviricota</taxon>
        <taxon>Caudoviricetes</taxon>
    </lineage>
</organism>
<protein>
    <submittedName>
        <fullName evidence="1">Uncharacterized protein</fullName>
    </submittedName>
</protein>
<sequence length="40" mass="4700">MTAIYYDPKTKTICFPVAEAIQNVYIEMLQEFAELDNEEK</sequence>
<dbReference type="EMBL" id="BK015264">
    <property type="protein sequence ID" value="DAD98571.1"/>
    <property type="molecule type" value="Genomic_DNA"/>
</dbReference>
<reference evidence="1" key="1">
    <citation type="journal article" date="2021" name="Proc. Natl. Acad. Sci. U.S.A.">
        <title>A Catalog of Tens of Thousands of Viruses from Human Metagenomes Reveals Hidden Associations with Chronic Diseases.</title>
        <authorList>
            <person name="Tisza M.J."/>
            <person name="Buck C.B."/>
        </authorList>
    </citation>
    <scope>NUCLEOTIDE SEQUENCE</scope>
    <source>
        <strain evidence="1">CtTnV63</strain>
    </source>
</reference>
<name>A0A8S5NX79_9CAUD</name>
<evidence type="ECO:0000313" key="1">
    <source>
        <dbReference type="EMBL" id="DAD98571.1"/>
    </source>
</evidence>